<accession>A0A4U0WIN6</accession>
<feature type="compositionally biased region" description="Acidic residues" evidence="1">
    <location>
        <begin position="1"/>
        <end position="13"/>
    </location>
</feature>
<dbReference type="PANTHER" id="PTHR47348:SF2">
    <property type="entry name" value="MEIOTICALLY UP-REGULATED 190 PROTEIN"/>
    <property type="match status" value="1"/>
</dbReference>
<evidence type="ECO:0000256" key="1">
    <source>
        <dbReference type="SAM" id="MobiDB-lite"/>
    </source>
</evidence>
<dbReference type="AlphaFoldDB" id="A0A4U0WIN6"/>
<gene>
    <name evidence="2" type="ORF">B0A55_11601</name>
</gene>
<feature type="non-terminal residue" evidence="2">
    <location>
        <position position="1"/>
    </location>
</feature>
<organism evidence="2 3">
    <name type="scientific">Friedmanniomyces simplex</name>
    <dbReference type="NCBI Taxonomy" id="329884"/>
    <lineage>
        <taxon>Eukaryota</taxon>
        <taxon>Fungi</taxon>
        <taxon>Dikarya</taxon>
        <taxon>Ascomycota</taxon>
        <taxon>Pezizomycotina</taxon>
        <taxon>Dothideomycetes</taxon>
        <taxon>Dothideomycetidae</taxon>
        <taxon>Mycosphaerellales</taxon>
        <taxon>Teratosphaeriaceae</taxon>
        <taxon>Friedmanniomyces</taxon>
    </lineage>
</organism>
<dbReference type="STRING" id="329884.A0A4U0WIN6"/>
<proteinExistence type="predicted"/>
<sequence>HASATDGDEEEEEGGKSGKRNLLDSAREYKRHMKSEHRRHRGLMQWRIPRTANHAVHKVESAGSKIGGLFRRHTREPDVETEA</sequence>
<evidence type="ECO:0000313" key="2">
    <source>
        <dbReference type="EMBL" id="TKA61435.1"/>
    </source>
</evidence>
<keyword evidence="3" id="KW-1185">Reference proteome</keyword>
<name>A0A4U0WIN6_9PEZI</name>
<feature type="region of interest" description="Disordered" evidence="1">
    <location>
        <begin position="63"/>
        <end position="83"/>
    </location>
</feature>
<reference evidence="2 3" key="1">
    <citation type="submission" date="2017-03" db="EMBL/GenBank/DDBJ databases">
        <title>Genomes of endolithic fungi from Antarctica.</title>
        <authorList>
            <person name="Coleine C."/>
            <person name="Masonjones S."/>
            <person name="Stajich J.E."/>
        </authorList>
    </citation>
    <scope>NUCLEOTIDE SEQUENCE [LARGE SCALE GENOMIC DNA]</scope>
    <source>
        <strain evidence="2 3">CCFEE 5184</strain>
    </source>
</reference>
<dbReference type="Proteomes" id="UP000309340">
    <property type="component" value="Unassembled WGS sequence"/>
</dbReference>
<dbReference type="EMBL" id="NAJQ01001225">
    <property type="protein sequence ID" value="TKA61435.1"/>
    <property type="molecule type" value="Genomic_DNA"/>
</dbReference>
<feature type="region of interest" description="Disordered" evidence="1">
    <location>
        <begin position="1"/>
        <end position="45"/>
    </location>
</feature>
<dbReference type="PANTHER" id="PTHR47348">
    <property type="entry name" value="MEIOTICALLY UP-REGULATED GENE 190 PROTEIN"/>
    <property type="match status" value="1"/>
</dbReference>
<evidence type="ECO:0000313" key="3">
    <source>
        <dbReference type="Proteomes" id="UP000309340"/>
    </source>
</evidence>
<feature type="compositionally biased region" description="Basic residues" evidence="1">
    <location>
        <begin position="29"/>
        <end position="42"/>
    </location>
</feature>
<dbReference type="OrthoDB" id="5421571at2759"/>
<comment type="caution">
    <text evidence="2">The sequence shown here is derived from an EMBL/GenBank/DDBJ whole genome shotgun (WGS) entry which is preliminary data.</text>
</comment>
<protein>
    <submittedName>
        <fullName evidence="2">Uncharacterized protein</fullName>
    </submittedName>
</protein>